<evidence type="ECO:0000313" key="3">
    <source>
        <dbReference type="Proteomes" id="UP000243232"/>
    </source>
</evidence>
<protein>
    <submittedName>
        <fullName evidence="2">Uncharacterized protein involved in outer membrane biogenesis</fullName>
    </submittedName>
</protein>
<dbReference type="OrthoDB" id="9757969at2"/>
<proteinExistence type="predicted"/>
<dbReference type="Proteomes" id="UP000243232">
    <property type="component" value="Chromosome I"/>
</dbReference>
<dbReference type="InterPro" id="IPR036737">
    <property type="entry name" value="OmpA-like_sf"/>
</dbReference>
<dbReference type="InterPro" id="IPR052894">
    <property type="entry name" value="AsmA-related"/>
</dbReference>
<dbReference type="PANTHER" id="PTHR30441:SF8">
    <property type="entry name" value="DUF748 DOMAIN-CONTAINING PROTEIN"/>
    <property type="match status" value="1"/>
</dbReference>
<organism evidence="2 3">
    <name type="scientific">Pseudomonas pohangensis</name>
    <dbReference type="NCBI Taxonomy" id="364197"/>
    <lineage>
        <taxon>Bacteria</taxon>
        <taxon>Pseudomonadati</taxon>
        <taxon>Pseudomonadota</taxon>
        <taxon>Gammaproteobacteria</taxon>
        <taxon>Pseudomonadales</taxon>
        <taxon>Pseudomonadaceae</taxon>
        <taxon>Pseudomonas</taxon>
    </lineage>
</organism>
<dbReference type="Pfam" id="PF05359">
    <property type="entry name" value="DUF748"/>
    <property type="match status" value="2"/>
</dbReference>
<reference evidence="3" key="1">
    <citation type="submission" date="2016-10" db="EMBL/GenBank/DDBJ databases">
        <authorList>
            <person name="Varghese N."/>
            <person name="Submissions S."/>
        </authorList>
    </citation>
    <scope>NUCLEOTIDE SEQUENCE [LARGE SCALE GENOMIC DNA]</scope>
    <source>
        <strain evidence="3">DSM 17875</strain>
    </source>
</reference>
<dbReference type="GO" id="GO:0090313">
    <property type="term" value="P:regulation of protein targeting to membrane"/>
    <property type="evidence" value="ECO:0007669"/>
    <property type="project" value="TreeGrafter"/>
</dbReference>
<name>A0A1H2EAF9_9PSED</name>
<accession>A0A1H2EAF9</accession>
<dbReference type="InterPro" id="IPR008023">
    <property type="entry name" value="DUF748"/>
</dbReference>
<keyword evidence="3" id="KW-1185">Reference proteome</keyword>
<dbReference type="EMBL" id="LT629785">
    <property type="protein sequence ID" value="SDT92141.1"/>
    <property type="molecule type" value="Genomic_DNA"/>
</dbReference>
<dbReference type="RefSeq" id="WP_090193009.1">
    <property type="nucleotide sequence ID" value="NZ_LT629785.1"/>
</dbReference>
<evidence type="ECO:0000256" key="1">
    <source>
        <dbReference type="SAM" id="MobiDB-lite"/>
    </source>
</evidence>
<evidence type="ECO:0000313" key="2">
    <source>
        <dbReference type="EMBL" id="SDT92141.1"/>
    </source>
</evidence>
<dbReference type="Gene3D" id="3.30.1330.60">
    <property type="entry name" value="OmpA-like domain"/>
    <property type="match status" value="1"/>
</dbReference>
<dbReference type="GO" id="GO:0005886">
    <property type="term" value="C:plasma membrane"/>
    <property type="evidence" value="ECO:0007669"/>
    <property type="project" value="TreeGrafter"/>
</dbReference>
<sequence>MKTALKRTLCALLIGLGLYSLLGFLILPGIAQRVVNQQLANYATVPARLERIELNPFSLKLSLWGLHIGEPDAEQLGFGRLYLDLELDSLWRKALHLRDIELEKANVDALRSKDGELNLATLFNLPESQPAAADEPDSPMPAVLIERIALIEAALHFEDLQPTTPFELTYDSLNLELHNLSTLPDDNADLSLSARGPNGGHLDWTGTISVNPLVSSGHLVLTDAKLKAIWPYVRDVVPLELADGVLQASTDYQLALGDSVQLNLQQLSISIDALALQAPDQRPLLNLASLAISDTSVDLEKQQVSIGQLRSQKLETWAAREKDGELDWQKLFATPATASRDTADAQAKPAAPTAAAGQAPTPETTAVAATEEPVKASQVAAVEAEKPWQIILKDGQLRDYQIHLADRQPATPVELELGPLNLDIRDFDSLAQAPFTLKLDTGLGKQGRITAEGPVQLSPPSARLQVGTENIDLRVAQAYISPFIRMELRSGMLGSQLQVDLQSADPLQLQITGNARVSQLHTLDTVKQRDFVRWKTLQLDGLDYQHGKRLDINSIRLEQPYARFIINEDRSTNVSDLLIPQPASPAPAKSDEAPLAIHLGGITLADGSANFADFSLTPDFATAIQQLEGSIGTIDSVQQKPATIDIQGKVDRYAPMSIKGSLNPFDPLAKLDIAVDFKRIELTTVTPYSGKFAGYRIKKGRLNLDLNYKINNGQLNAENKVVLEQLQLGEQVDSPDAVDLPIRLAIALLKDPDGKIDIELPVSGDLNNPEFSVAPIIWQTLRNLVLRAVAAPFNFIAGLAGGGTDVDLGQVPFSAGSSELDKGAQGTLNTLADALKERPGLRLEVEGTSAANPDGPLLAVQRLQREFQYNWYKIQQRAGEQVPASAAEIEVPEDAQPALLAGIYRARLKQQPPAEWAELDSEVRADKMRDALLAYWGNNKTLLRKLAQERAASVKQYLVKDAGLEDQRIYMLDVGLLPDSEGDQVATILQLDSE</sequence>
<gene>
    <name evidence="2" type="ORF">SAMN05216296_0585</name>
</gene>
<feature type="region of interest" description="Disordered" evidence="1">
    <location>
        <begin position="337"/>
        <end position="371"/>
    </location>
</feature>
<dbReference type="PANTHER" id="PTHR30441">
    <property type="entry name" value="DUF748 DOMAIN-CONTAINING PROTEIN"/>
    <property type="match status" value="1"/>
</dbReference>
<dbReference type="AlphaFoldDB" id="A0A1H2EAF9"/>
<feature type="compositionally biased region" description="Low complexity" evidence="1">
    <location>
        <begin position="344"/>
        <end position="371"/>
    </location>
</feature>
<dbReference type="STRING" id="364197.SAMN05216296_0585"/>